<dbReference type="RefSeq" id="WP_271190393.1">
    <property type="nucleotide sequence ID" value="NZ_BSFP01000168.1"/>
</dbReference>
<evidence type="ECO:0000313" key="2">
    <source>
        <dbReference type="EMBL" id="GLL08649.1"/>
    </source>
</evidence>
<evidence type="ECO:0000256" key="1">
    <source>
        <dbReference type="SAM" id="Phobius"/>
    </source>
</evidence>
<gene>
    <name evidence="2" type="ORF">GCM10017581_104160</name>
</gene>
<organism evidence="2 3">
    <name type="scientific">Dactylosporangium matsuzakiense</name>
    <dbReference type="NCBI Taxonomy" id="53360"/>
    <lineage>
        <taxon>Bacteria</taxon>
        <taxon>Bacillati</taxon>
        <taxon>Actinomycetota</taxon>
        <taxon>Actinomycetes</taxon>
        <taxon>Micromonosporales</taxon>
        <taxon>Micromonosporaceae</taxon>
        <taxon>Dactylosporangium</taxon>
    </lineage>
</organism>
<keyword evidence="1" id="KW-0812">Transmembrane</keyword>
<reference evidence="2" key="1">
    <citation type="journal article" date="2014" name="Int. J. Syst. Evol. Microbiol.">
        <title>Complete genome sequence of Corynebacterium casei LMG S-19264T (=DSM 44701T), isolated from a smear-ripened cheese.</title>
        <authorList>
            <consortium name="US DOE Joint Genome Institute (JGI-PGF)"/>
            <person name="Walter F."/>
            <person name="Albersmeier A."/>
            <person name="Kalinowski J."/>
            <person name="Ruckert C."/>
        </authorList>
    </citation>
    <scope>NUCLEOTIDE SEQUENCE</scope>
    <source>
        <strain evidence="2">VKM Ac-1321</strain>
    </source>
</reference>
<dbReference type="AlphaFoldDB" id="A0A9W6L085"/>
<keyword evidence="1" id="KW-0472">Membrane</keyword>
<proteinExistence type="predicted"/>
<protein>
    <submittedName>
        <fullName evidence="2">Uncharacterized protein</fullName>
    </submittedName>
</protein>
<sequence>MQQVQQRLGSGAGSLTAYASALGADPGPLTPVLPCRCCGALPAADTKFRAVQSVLIWIGYTRSPGPFCRDCGTAVFRQLQQKTFMLGWYGIFSPVAALVLLLNWAAMTHVTRLAAPTAQPGAIPGRPMDPGGPLTHRPQVLAGILAPILLLTAFVIYTRSSAP</sequence>
<keyword evidence="3" id="KW-1185">Reference proteome</keyword>
<dbReference type="EMBL" id="BSFP01000168">
    <property type="protein sequence ID" value="GLL08649.1"/>
    <property type="molecule type" value="Genomic_DNA"/>
</dbReference>
<accession>A0A9W6L085</accession>
<name>A0A9W6L085_9ACTN</name>
<evidence type="ECO:0000313" key="3">
    <source>
        <dbReference type="Proteomes" id="UP001143480"/>
    </source>
</evidence>
<keyword evidence="1" id="KW-1133">Transmembrane helix</keyword>
<comment type="caution">
    <text evidence="2">The sequence shown here is derived from an EMBL/GenBank/DDBJ whole genome shotgun (WGS) entry which is preliminary data.</text>
</comment>
<reference evidence="2" key="2">
    <citation type="submission" date="2023-01" db="EMBL/GenBank/DDBJ databases">
        <authorList>
            <person name="Sun Q."/>
            <person name="Evtushenko L."/>
        </authorList>
    </citation>
    <scope>NUCLEOTIDE SEQUENCE</scope>
    <source>
        <strain evidence="2">VKM Ac-1321</strain>
    </source>
</reference>
<feature type="transmembrane region" description="Helical" evidence="1">
    <location>
        <begin position="140"/>
        <end position="158"/>
    </location>
</feature>
<feature type="transmembrane region" description="Helical" evidence="1">
    <location>
        <begin position="86"/>
        <end position="106"/>
    </location>
</feature>
<dbReference type="Proteomes" id="UP001143480">
    <property type="component" value="Unassembled WGS sequence"/>
</dbReference>